<dbReference type="InterPro" id="IPR036041">
    <property type="entry name" value="Ribosome-inact_prot_sf"/>
</dbReference>
<dbReference type="InterPro" id="IPR016138">
    <property type="entry name" value="Ribosome_inactivat_prot_sub1"/>
</dbReference>
<evidence type="ECO:0000256" key="4">
    <source>
        <dbReference type="ARBA" id="ARBA00022656"/>
    </source>
</evidence>
<comment type="catalytic activity">
    <reaction evidence="1 8">
        <text>Endohydrolysis of the N-glycosidic bond at one specific adenosine on the 28S rRNA.</text>
        <dbReference type="EC" id="3.2.2.22"/>
    </reaction>
</comment>
<evidence type="ECO:0000256" key="8">
    <source>
        <dbReference type="RuleBase" id="RU004915"/>
    </source>
</evidence>
<dbReference type="Pfam" id="PF00161">
    <property type="entry name" value="RIP"/>
    <property type="match status" value="1"/>
</dbReference>
<evidence type="ECO:0000256" key="5">
    <source>
        <dbReference type="ARBA" id="ARBA00022801"/>
    </source>
</evidence>
<reference evidence="9" key="2">
    <citation type="submission" date="2018-05" db="EMBL/GenBank/DDBJ databases">
        <title>OgluRS3 (Oryza glumaepatula Reference Sequence Version 3).</title>
        <authorList>
            <person name="Zhang J."/>
            <person name="Kudrna D."/>
            <person name="Lee S."/>
            <person name="Talag J."/>
            <person name="Welchert J."/>
            <person name="Wing R.A."/>
        </authorList>
    </citation>
    <scope>NUCLEOTIDE SEQUENCE [LARGE SCALE GENOMIC DNA]</scope>
</reference>
<evidence type="ECO:0000256" key="1">
    <source>
        <dbReference type="ARBA" id="ARBA00000237"/>
    </source>
</evidence>
<evidence type="ECO:0000313" key="10">
    <source>
        <dbReference type="Proteomes" id="UP000026961"/>
    </source>
</evidence>
<dbReference type="EnsemblPlants" id="OGLUM12G00090.1">
    <property type="protein sequence ID" value="OGLUM12G00090.1"/>
    <property type="gene ID" value="OGLUM12G00090"/>
</dbReference>
<dbReference type="HOGENOM" id="CLU_067946_0_0_1"/>
<dbReference type="InterPro" id="IPR001574">
    <property type="entry name" value="Ribosome_inactivat_prot"/>
</dbReference>
<dbReference type="GO" id="GO:0017148">
    <property type="term" value="P:negative regulation of translation"/>
    <property type="evidence" value="ECO:0007669"/>
    <property type="project" value="UniProtKB-KW"/>
</dbReference>
<evidence type="ECO:0000256" key="6">
    <source>
        <dbReference type="ARBA" id="ARBA00022821"/>
    </source>
</evidence>
<dbReference type="EC" id="3.2.2.22" evidence="3 8"/>
<evidence type="ECO:0000256" key="3">
    <source>
        <dbReference type="ARBA" id="ARBA00012001"/>
    </source>
</evidence>
<dbReference type="Proteomes" id="UP000026961">
    <property type="component" value="Chromosome 12"/>
</dbReference>
<protein>
    <recommendedName>
        <fullName evidence="3 8">rRNA N-glycosylase</fullName>
        <ecNumber evidence="3 8">3.2.2.22</ecNumber>
    </recommendedName>
</protein>
<proteinExistence type="inferred from homology"/>
<reference evidence="9" key="1">
    <citation type="submission" date="2015-04" db="UniProtKB">
        <authorList>
            <consortium name="EnsemblPlants"/>
        </authorList>
    </citation>
    <scope>IDENTIFICATION</scope>
</reference>
<sequence length="266" mass="30776">MRKRHKRMLEICSTTVDGMPVTPPQLPFDPKDRHRTQLYQTYHLVELVHPDDHNYLQLMFRETDMYFVAFRHLTRDADRNDTSGWFRFNEKDEFIVPSFIQSEEIFYDYGYGDLTICSVGPRCFTDIYHCLRRFTPANAKGTSDQRTRVLMTCCLMFSETQRFMQMQEEVLENIRKGQDGKINHLITLIHDWIVESRRRASTADQAEEEVPASAQEASSSTCSTVVPAAAAQEASPSGSVDYGLWLLKYDNGACLPLIQRQQQLKA</sequence>
<accession>A0A0E0BMK7</accession>
<organism evidence="9">
    <name type="scientific">Oryza glumipatula</name>
    <dbReference type="NCBI Taxonomy" id="40148"/>
    <lineage>
        <taxon>Eukaryota</taxon>
        <taxon>Viridiplantae</taxon>
        <taxon>Streptophyta</taxon>
        <taxon>Embryophyta</taxon>
        <taxon>Tracheophyta</taxon>
        <taxon>Spermatophyta</taxon>
        <taxon>Magnoliopsida</taxon>
        <taxon>Liliopsida</taxon>
        <taxon>Poales</taxon>
        <taxon>Poaceae</taxon>
        <taxon>BOP clade</taxon>
        <taxon>Oryzoideae</taxon>
        <taxon>Oryzeae</taxon>
        <taxon>Oryzinae</taxon>
        <taxon>Oryza</taxon>
    </lineage>
</organism>
<keyword evidence="7 8" id="KW-0652">Protein synthesis inhibitor</keyword>
<evidence type="ECO:0000256" key="2">
    <source>
        <dbReference type="ARBA" id="ARBA00008544"/>
    </source>
</evidence>
<dbReference type="PANTHER" id="PTHR33453">
    <property type="match status" value="1"/>
</dbReference>
<keyword evidence="6 8" id="KW-0611">Plant defense</keyword>
<dbReference type="GO" id="GO:0006952">
    <property type="term" value="P:defense response"/>
    <property type="evidence" value="ECO:0007669"/>
    <property type="project" value="UniProtKB-KW"/>
</dbReference>
<keyword evidence="10" id="KW-1185">Reference proteome</keyword>
<dbReference type="AlphaFoldDB" id="A0A0E0BMK7"/>
<keyword evidence="5 8" id="KW-0378">Hydrolase</keyword>
<dbReference type="SUPFAM" id="SSF56371">
    <property type="entry name" value="Ribosome inactivating proteins (RIP)"/>
    <property type="match status" value="1"/>
</dbReference>
<evidence type="ECO:0000313" key="9">
    <source>
        <dbReference type="EnsemblPlants" id="OGLUM12G00090.1"/>
    </source>
</evidence>
<comment type="similarity">
    <text evidence="2">Belongs to the ribosome-inactivating protein family. Type 1 RIP subfamily.</text>
</comment>
<dbReference type="GO" id="GO:0090729">
    <property type="term" value="F:toxin activity"/>
    <property type="evidence" value="ECO:0007669"/>
    <property type="project" value="UniProtKB-KW"/>
</dbReference>
<dbReference type="Gramene" id="OGLUM12G00090.1">
    <property type="protein sequence ID" value="OGLUM12G00090.1"/>
    <property type="gene ID" value="OGLUM12G00090"/>
</dbReference>
<keyword evidence="4 8" id="KW-0800">Toxin</keyword>
<evidence type="ECO:0000256" key="7">
    <source>
        <dbReference type="ARBA" id="ARBA00023193"/>
    </source>
</evidence>
<dbReference type="Gene3D" id="3.40.420.10">
    <property type="entry name" value="Ricin (A subunit), domain 1"/>
    <property type="match status" value="1"/>
</dbReference>
<name>A0A0E0BMK7_9ORYZ</name>
<dbReference type="GO" id="GO:0030598">
    <property type="term" value="F:rRNA N-glycosylase activity"/>
    <property type="evidence" value="ECO:0007669"/>
    <property type="project" value="UniProtKB-EC"/>
</dbReference>
<dbReference type="PANTHER" id="PTHR33453:SF9">
    <property type="entry name" value="ALBUMIN B-32"/>
    <property type="match status" value="1"/>
</dbReference>